<gene>
    <name evidence="2" type="ORF">PDIG_71060</name>
</gene>
<dbReference type="EMBL" id="AKCT01000256">
    <property type="protein sequence ID" value="EKV08030.1"/>
    <property type="molecule type" value="Genomic_DNA"/>
</dbReference>
<feature type="region of interest" description="Disordered" evidence="1">
    <location>
        <begin position="62"/>
        <end position="86"/>
    </location>
</feature>
<dbReference type="Proteomes" id="UP000009882">
    <property type="component" value="Unassembled WGS sequence"/>
</dbReference>
<feature type="compositionally biased region" description="Low complexity" evidence="1">
    <location>
        <begin position="62"/>
        <end position="74"/>
    </location>
</feature>
<sequence length="86" mass="9060">MPLSTPPPSVAVATWLRSLDSPSDVGNTPHTRAGLHPIGNNIQYHFAGLVILLNSYLSTGEGPLLPPRGGAPAEFSRKMWTPGSEG</sequence>
<dbReference type="InParanoid" id="K9FF10"/>
<organism evidence="2 3">
    <name type="scientific">Penicillium digitatum (strain PHI26 / CECT 20796)</name>
    <name type="common">Green mold</name>
    <dbReference type="NCBI Taxonomy" id="1170229"/>
    <lineage>
        <taxon>Eukaryota</taxon>
        <taxon>Fungi</taxon>
        <taxon>Dikarya</taxon>
        <taxon>Ascomycota</taxon>
        <taxon>Pezizomycotina</taxon>
        <taxon>Eurotiomycetes</taxon>
        <taxon>Eurotiomycetidae</taxon>
        <taxon>Eurotiales</taxon>
        <taxon>Aspergillaceae</taxon>
        <taxon>Penicillium</taxon>
    </lineage>
</organism>
<proteinExistence type="predicted"/>
<name>K9FF10_PEND2</name>
<comment type="caution">
    <text evidence="2">The sequence shown here is derived from an EMBL/GenBank/DDBJ whole genome shotgun (WGS) entry which is preliminary data.</text>
</comment>
<protein>
    <submittedName>
        <fullName evidence="2">Uncharacterized protein</fullName>
    </submittedName>
</protein>
<evidence type="ECO:0000313" key="3">
    <source>
        <dbReference type="Proteomes" id="UP000009882"/>
    </source>
</evidence>
<dbReference type="HOGENOM" id="CLU_2498550_0_0_1"/>
<keyword evidence="3" id="KW-1185">Reference proteome</keyword>
<evidence type="ECO:0000313" key="2">
    <source>
        <dbReference type="EMBL" id="EKV08030.1"/>
    </source>
</evidence>
<evidence type="ECO:0000256" key="1">
    <source>
        <dbReference type="SAM" id="MobiDB-lite"/>
    </source>
</evidence>
<dbReference type="AlphaFoldDB" id="K9FF10"/>
<accession>K9FF10</accession>
<reference evidence="3" key="1">
    <citation type="journal article" date="2012" name="BMC Genomics">
        <title>Genome sequence of the necrotrophic fungus Penicillium digitatum, the main postharvest pathogen of citrus.</title>
        <authorList>
            <person name="Marcet-Houben M."/>
            <person name="Ballester A.-R."/>
            <person name="de la Fuente B."/>
            <person name="Harries E."/>
            <person name="Marcos J.F."/>
            <person name="Gonzalez-Candelas L."/>
            <person name="Gabaldon T."/>
        </authorList>
    </citation>
    <scope>NUCLEOTIDE SEQUENCE [LARGE SCALE GENOMIC DNA]</scope>
    <source>
        <strain evidence="3">PHI26 / CECT 20796</strain>
    </source>
</reference>